<evidence type="ECO:0008006" key="5">
    <source>
        <dbReference type="Google" id="ProtNLM"/>
    </source>
</evidence>
<protein>
    <recommendedName>
        <fullName evidence="5">Type IV pilus modification protein PilV</fullName>
    </recommendedName>
</protein>
<keyword evidence="2" id="KW-0812">Transmembrane</keyword>
<evidence type="ECO:0000256" key="2">
    <source>
        <dbReference type="SAM" id="Phobius"/>
    </source>
</evidence>
<evidence type="ECO:0000313" key="4">
    <source>
        <dbReference type="Proteomes" id="UP001319827"/>
    </source>
</evidence>
<dbReference type="PROSITE" id="PS00409">
    <property type="entry name" value="PROKAR_NTER_METHYL"/>
    <property type="match status" value="1"/>
</dbReference>
<keyword evidence="4" id="KW-1185">Reference proteome</keyword>
<keyword evidence="2" id="KW-0472">Membrane</keyword>
<dbReference type="InterPro" id="IPR012902">
    <property type="entry name" value="N_methyl_site"/>
</dbReference>
<keyword evidence="2" id="KW-1133">Transmembrane helix</keyword>
<dbReference type="RefSeq" id="WP_318835971.1">
    <property type="nucleotide sequence ID" value="NZ_AP024355.1"/>
</dbReference>
<dbReference type="EMBL" id="AP024355">
    <property type="protein sequence ID" value="BCR03313.1"/>
    <property type="molecule type" value="Genomic_DNA"/>
</dbReference>
<dbReference type="Proteomes" id="UP001319827">
    <property type="component" value="Chromosome"/>
</dbReference>
<evidence type="ECO:0000256" key="1">
    <source>
        <dbReference type="SAM" id="MobiDB-lite"/>
    </source>
</evidence>
<dbReference type="NCBIfam" id="TIGR02532">
    <property type="entry name" value="IV_pilin_GFxxxE"/>
    <property type="match status" value="1"/>
</dbReference>
<sequence length="153" mass="17096">MRGRSKMDARGFSLVEILIGITIFAIGILAVATLQVSSMKTNSKANLLTQGSVLAQGKMEELIAYPFEHDDLQDRDLDGMQGLGDSEFDDDPGSRGDADYGPDPDQGQFRVYWNVAEDHPAVAGSRIKTIRVVVRWRERMEWKSTSIDYVRTN</sequence>
<reference evidence="3 4" key="1">
    <citation type="journal article" date="2016" name="C (Basel)">
        <title>Selective Growth of and Electricity Production by Marine Exoelectrogenic Bacteria in Self-Aggregated Hydrogel of Microbially Reduced Graphene Oxide.</title>
        <authorList>
            <person name="Yoshida N."/>
            <person name="Goto Y."/>
            <person name="Miyata Y."/>
        </authorList>
    </citation>
    <scope>NUCLEOTIDE SEQUENCE [LARGE SCALE GENOMIC DNA]</scope>
    <source>
        <strain evidence="3 4">NIT-T3</strain>
    </source>
</reference>
<gene>
    <name evidence="3" type="ORF">DESUT3_03820</name>
</gene>
<feature type="transmembrane region" description="Helical" evidence="2">
    <location>
        <begin position="12"/>
        <end position="34"/>
    </location>
</feature>
<organism evidence="3 4">
    <name type="scientific">Desulfuromonas versatilis</name>
    <dbReference type="NCBI Taxonomy" id="2802975"/>
    <lineage>
        <taxon>Bacteria</taxon>
        <taxon>Pseudomonadati</taxon>
        <taxon>Thermodesulfobacteriota</taxon>
        <taxon>Desulfuromonadia</taxon>
        <taxon>Desulfuromonadales</taxon>
        <taxon>Desulfuromonadaceae</taxon>
        <taxon>Desulfuromonas</taxon>
    </lineage>
</organism>
<reference evidence="3 4" key="2">
    <citation type="journal article" date="2021" name="Int. J. Syst. Evol. Microbiol.">
        <title>Isolation and Polyphasic Characterization of Desulfuromonas versatilis sp. Nov., an Electrogenic Bacteria Capable of Versatile Metabolism Isolated from a Graphene Oxide-Reducing Enrichment Culture.</title>
        <authorList>
            <person name="Xie L."/>
            <person name="Yoshida N."/>
            <person name="Ishii S."/>
            <person name="Meng L."/>
        </authorList>
    </citation>
    <scope>NUCLEOTIDE SEQUENCE [LARGE SCALE GENOMIC DNA]</scope>
    <source>
        <strain evidence="3 4">NIT-T3</strain>
    </source>
</reference>
<dbReference type="Pfam" id="PF07963">
    <property type="entry name" value="N_methyl"/>
    <property type="match status" value="1"/>
</dbReference>
<evidence type="ECO:0000313" key="3">
    <source>
        <dbReference type="EMBL" id="BCR03313.1"/>
    </source>
</evidence>
<name>A0ABM8HRS1_9BACT</name>
<proteinExistence type="predicted"/>
<feature type="region of interest" description="Disordered" evidence="1">
    <location>
        <begin position="73"/>
        <end position="105"/>
    </location>
</feature>
<accession>A0ABM8HRS1</accession>